<dbReference type="AlphaFoldDB" id="A0A699WSF0"/>
<evidence type="ECO:0000313" key="1">
    <source>
        <dbReference type="EMBL" id="GFD50682.1"/>
    </source>
</evidence>
<dbReference type="EMBL" id="BKCJ011760406">
    <property type="protein sequence ID" value="GFD50682.1"/>
    <property type="molecule type" value="Genomic_DNA"/>
</dbReference>
<accession>A0A699WSF0</accession>
<feature type="non-terminal residue" evidence="1">
    <location>
        <position position="117"/>
    </location>
</feature>
<organism evidence="1">
    <name type="scientific">Tanacetum cinerariifolium</name>
    <name type="common">Dalmatian daisy</name>
    <name type="synonym">Chrysanthemum cinerariifolium</name>
    <dbReference type="NCBI Taxonomy" id="118510"/>
    <lineage>
        <taxon>Eukaryota</taxon>
        <taxon>Viridiplantae</taxon>
        <taxon>Streptophyta</taxon>
        <taxon>Embryophyta</taxon>
        <taxon>Tracheophyta</taxon>
        <taxon>Spermatophyta</taxon>
        <taxon>Magnoliopsida</taxon>
        <taxon>eudicotyledons</taxon>
        <taxon>Gunneridae</taxon>
        <taxon>Pentapetalae</taxon>
        <taxon>asterids</taxon>
        <taxon>campanulids</taxon>
        <taxon>Asterales</taxon>
        <taxon>Asteraceae</taxon>
        <taxon>Asteroideae</taxon>
        <taxon>Anthemideae</taxon>
        <taxon>Anthemidinae</taxon>
        <taxon>Tanacetum</taxon>
    </lineage>
</organism>
<sequence length="117" mass="12910">GAARSVDQDRAFLHGADFFLANHHLRGRQLRHVQRNDVGQTQQFGQAGDLGCVTQRQLGQRVEEEDLHAQAFSQNRQLSTDRAVADDAQFLATDFERVGSAFDPATTVAGSVLFRDA</sequence>
<gene>
    <name evidence="1" type="ORF">Tci_922651</name>
</gene>
<protein>
    <submittedName>
        <fullName evidence="1">Uncharacterized protein</fullName>
    </submittedName>
</protein>
<name>A0A699WSF0_TANCI</name>
<reference evidence="1" key="1">
    <citation type="journal article" date="2019" name="Sci. Rep.">
        <title>Draft genome of Tanacetum cinerariifolium, the natural source of mosquito coil.</title>
        <authorList>
            <person name="Yamashiro T."/>
            <person name="Shiraishi A."/>
            <person name="Satake H."/>
            <person name="Nakayama K."/>
        </authorList>
    </citation>
    <scope>NUCLEOTIDE SEQUENCE</scope>
</reference>
<comment type="caution">
    <text evidence="1">The sequence shown here is derived from an EMBL/GenBank/DDBJ whole genome shotgun (WGS) entry which is preliminary data.</text>
</comment>
<proteinExistence type="predicted"/>
<feature type="non-terminal residue" evidence="1">
    <location>
        <position position="1"/>
    </location>
</feature>